<dbReference type="AlphaFoldDB" id="A0A9Q8V5V9"/>
<evidence type="ECO:0008006" key="3">
    <source>
        <dbReference type="Google" id="ProtNLM"/>
    </source>
</evidence>
<dbReference type="OrthoDB" id="3468019at2759"/>
<name>A0A9Q8V5V9_9HYPO</name>
<protein>
    <recommendedName>
        <fullName evidence="3">SnoaL-like domain-containing protein</fullName>
    </recommendedName>
</protein>
<sequence length="170" mass="18771">MTCVRVSEFTAQRAGFQVLVGSFTAPDVKIGGGGERGGEDVILQLGSLSKPRHLVVLHGLPDYLVPAAPTWRTSNTTQATGFYRISDDYDANEQWIGSFTKNAQVTMDAVRADSEQRRLGRGEVMLYGDVTQWLKSAEAGADPLVVPWAAHMMVRKEDGAWKLAQYRVWL</sequence>
<dbReference type="Proteomes" id="UP000829364">
    <property type="component" value="Chromosome 1"/>
</dbReference>
<dbReference type="GeneID" id="72062738"/>
<gene>
    <name evidence="1" type="ORF">JDV02_000773</name>
</gene>
<dbReference type="EMBL" id="CP086354">
    <property type="protein sequence ID" value="UNI14103.1"/>
    <property type="molecule type" value="Genomic_DNA"/>
</dbReference>
<evidence type="ECO:0000313" key="1">
    <source>
        <dbReference type="EMBL" id="UNI14103.1"/>
    </source>
</evidence>
<evidence type="ECO:0000313" key="2">
    <source>
        <dbReference type="Proteomes" id="UP000829364"/>
    </source>
</evidence>
<reference evidence="1" key="1">
    <citation type="submission" date="2021-11" db="EMBL/GenBank/DDBJ databases">
        <title>Purpureocillium_takamizusanense_genome.</title>
        <authorList>
            <person name="Nguyen N.-H."/>
        </authorList>
    </citation>
    <scope>NUCLEOTIDE SEQUENCE</scope>
    <source>
        <strain evidence="1">PT3</strain>
    </source>
</reference>
<accession>A0A9Q8V5V9</accession>
<dbReference type="KEGG" id="ptkz:JDV02_000773"/>
<proteinExistence type="predicted"/>
<organism evidence="1 2">
    <name type="scientific">Purpureocillium takamizusanense</name>
    <dbReference type="NCBI Taxonomy" id="2060973"/>
    <lineage>
        <taxon>Eukaryota</taxon>
        <taxon>Fungi</taxon>
        <taxon>Dikarya</taxon>
        <taxon>Ascomycota</taxon>
        <taxon>Pezizomycotina</taxon>
        <taxon>Sordariomycetes</taxon>
        <taxon>Hypocreomycetidae</taxon>
        <taxon>Hypocreales</taxon>
        <taxon>Ophiocordycipitaceae</taxon>
        <taxon>Purpureocillium</taxon>
    </lineage>
</organism>
<dbReference type="RefSeq" id="XP_047837584.1">
    <property type="nucleotide sequence ID" value="XM_047981624.1"/>
</dbReference>
<keyword evidence="2" id="KW-1185">Reference proteome</keyword>